<protein>
    <submittedName>
        <fullName evidence="2">Uncharacterized protein</fullName>
    </submittedName>
</protein>
<sequence>MFRTAKLNGPQWAFISFGFVDTPTPAATPASKPFRRAAAYPLRRPAAAHCLPRRTGSAREYSHAAEACLLIRSTALLASPAAHDGDALRGRPPSLDFFGSGVAAKMWLLALPLLSMLVSPMYCAASAVDRLLLGATTKAMPWQLRLG</sequence>
<accession>A0A0E0Q3N7</accession>
<keyword evidence="1" id="KW-0812">Transmembrane</keyword>
<dbReference type="AlphaFoldDB" id="A0A0E0Q3N7"/>
<reference evidence="2" key="2">
    <citation type="submission" date="2015-06" db="UniProtKB">
        <authorList>
            <consortium name="EnsemblPlants"/>
        </authorList>
    </citation>
    <scope>IDENTIFICATION</scope>
</reference>
<dbReference type="HOGENOM" id="CLU_1771123_0_0_1"/>
<keyword evidence="1" id="KW-0472">Membrane</keyword>
<evidence type="ECO:0000313" key="3">
    <source>
        <dbReference type="Proteomes" id="UP000008022"/>
    </source>
</evidence>
<organism evidence="2 3">
    <name type="scientific">Oryza rufipogon</name>
    <name type="common">Brownbeard rice</name>
    <name type="synonym">Asian wild rice</name>
    <dbReference type="NCBI Taxonomy" id="4529"/>
    <lineage>
        <taxon>Eukaryota</taxon>
        <taxon>Viridiplantae</taxon>
        <taxon>Streptophyta</taxon>
        <taxon>Embryophyta</taxon>
        <taxon>Tracheophyta</taxon>
        <taxon>Spermatophyta</taxon>
        <taxon>Magnoliopsida</taxon>
        <taxon>Liliopsida</taxon>
        <taxon>Poales</taxon>
        <taxon>Poaceae</taxon>
        <taxon>BOP clade</taxon>
        <taxon>Oryzoideae</taxon>
        <taxon>Oryzeae</taxon>
        <taxon>Oryzinae</taxon>
        <taxon>Oryza</taxon>
    </lineage>
</organism>
<feature type="transmembrane region" description="Helical" evidence="1">
    <location>
        <begin position="107"/>
        <end position="128"/>
    </location>
</feature>
<reference evidence="3" key="1">
    <citation type="submission" date="2013-06" db="EMBL/GenBank/DDBJ databases">
        <authorList>
            <person name="Zhao Q."/>
        </authorList>
    </citation>
    <scope>NUCLEOTIDE SEQUENCE</scope>
    <source>
        <strain evidence="3">cv. W1943</strain>
    </source>
</reference>
<keyword evidence="1" id="KW-1133">Transmembrane helix</keyword>
<evidence type="ECO:0000256" key="1">
    <source>
        <dbReference type="SAM" id="Phobius"/>
    </source>
</evidence>
<name>A0A0E0Q3N7_ORYRU</name>
<evidence type="ECO:0000313" key="2">
    <source>
        <dbReference type="EnsemblPlants" id="ORUFI07G01800.7"/>
    </source>
</evidence>
<dbReference type="Gramene" id="ORUFI07G01800.7">
    <property type="protein sequence ID" value="ORUFI07G01800.7"/>
    <property type="gene ID" value="ORUFI07G01800"/>
</dbReference>
<keyword evidence="3" id="KW-1185">Reference proteome</keyword>
<dbReference type="EnsemblPlants" id="ORUFI07G01800.7">
    <property type="protein sequence ID" value="ORUFI07G01800.7"/>
    <property type="gene ID" value="ORUFI07G01800"/>
</dbReference>
<proteinExistence type="predicted"/>
<dbReference type="Proteomes" id="UP000008022">
    <property type="component" value="Unassembled WGS sequence"/>
</dbReference>